<evidence type="ECO:0000313" key="2">
    <source>
        <dbReference type="EMBL" id="KHJ88978.1"/>
    </source>
</evidence>
<name>A0A0B1SUH7_OESDE</name>
<feature type="domain" description="MULE transposase" evidence="1">
    <location>
        <begin position="110"/>
        <end position="204"/>
    </location>
</feature>
<organism evidence="2 3">
    <name type="scientific">Oesophagostomum dentatum</name>
    <name type="common">Nodular worm</name>
    <dbReference type="NCBI Taxonomy" id="61180"/>
    <lineage>
        <taxon>Eukaryota</taxon>
        <taxon>Metazoa</taxon>
        <taxon>Ecdysozoa</taxon>
        <taxon>Nematoda</taxon>
        <taxon>Chromadorea</taxon>
        <taxon>Rhabditida</taxon>
        <taxon>Rhabditina</taxon>
        <taxon>Rhabditomorpha</taxon>
        <taxon>Strongyloidea</taxon>
        <taxon>Strongylidae</taxon>
        <taxon>Oesophagostomum</taxon>
    </lineage>
</organism>
<evidence type="ECO:0000313" key="3">
    <source>
        <dbReference type="Proteomes" id="UP000053660"/>
    </source>
</evidence>
<proteinExistence type="predicted"/>
<accession>A0A0B1SUH7</accession>
<dbReference type="InterPro" id="IPR018289">
    <property type="entry name" value="MULE_transposase_dom"/>
</dbReference>
<reference evidence="2 3" key="1">
    <citation type="submission" date="2014-03" db="EMBL/GenBank/DDBJ databases">
        <title>Draft genome of the hookworm Oesophagostomum dentatum.</title>
        <authorList>
            <person name="Mitreva M."/>
        </authorList>
    </citation>
    <scope>NUCLEOTIDE SEQUENCE [LARGE SCALE GENOMIC DNA]</scope>
    <source>
        <strain evidence="2 3">OD-Hann</strain>
    </source>
</reference>
<dbReference type="OrthoDB" id="5867259at2759"/>
<gene>
    <name evidence="2" type="ORF">OESDEN_11215</name>
</gene>
<dbReference type="AlphaFoldDB" id="A0A0B1SUH7"/>
<dbReference type="Pfam" id="PF10551">
    <property type="entry name" value="MULE"/>
    <property type="match status" value="1"/>
</dbReference>
<sequence>MSSYGFSRFFCLEFSFDYIIKHLRDVTHQENRSYFYVTSQDLNNVLRKFNMCPRQHYKEDLMSLRLCADEGNLDDGIRFFQMPSHQTGRDFALVVITPVQLEWLQLYKGISIDDTHHTTRYSLKLATIMVVDDANRGLNAAFLTAGSMTSVDVKILFDQVKKLVPKFAPKFILSDEALAFYNGFKASFPESSAVLLFCRFYILQSWKYKAKLFVKVFFSLLIS</sequence>
<protein>
    <recommendedName>
        <fullName evidence="1">MULE transposase domain-containing protein</fullName>
    </recommendedName>
</protein>
<dbReference type="EMBL" id="KN554909">
    <property type="protein sequence ID" value="KHJ88978.1"/>
    <property type="molecule type" value="Genomic_DNA"/>
</dbReference>
<keyword evidence="3" id="KW-1185">Reference proteome</keyword>
<dbReference type="Proteomes" id="UP000053660">
    <property type="component" value="Unassembled WGS sequence"/>
</dbReference>
<evidence type="ECO:0000259" key="1">
    <source>
        <dbReference type="Pfam" id="PF10551"/>
    </source>
</evidence>